<dbReference type="RefSeq" id="WP_200106548.1">
    <property type="nucleotide sequence ID" value="NZ_JAEHFV010000004.1"/>
</dbReference>
<proteinExistence type="predicted"/>
<dbReference type="Pfam" id="PF19279">
    <property type="entry name" value="YegS_C"/>
    <property type="match status" value="1"/>
</dbReference>
<evidence type="ECO:0000256" key="1">
    <source>
        <dbReference type="ARBA" id="ARBA00022679"/>
    </source>
</evidence>
<evidence type="ECO:0000256" key="3">
    <source>
        <dbReference type="ARBA" id="ARBA00022777"/>
    </source>
</evidence>
<organism evidence="6 7">
    <name type="scientific">Flavobacterium agrisoli</name>
    <dbReference type="NCBI Taxonomy" id="2793066"/>
    <lineage>
        <taxon>Bacteria</taxon>
        <taxon>Pseudomonadati</taxon>
        <taxon>Bacteroidota</taxon>
        <taxon>Flavobacteriia</taxon>
        <taxon>Flavobacteriales</taxon>
        <taxon>Flavobacteriaceae</taxon>
        <taxon>Flavobacterium</taxon>
    </lineage>
</organism>
<dbReference type="AlphaFoldDB" id="A0A934PLL9"/>
<gene>
    <name evidence="6" type="ORF">I5M07_11300</name>
</gene>
<evidence type="ECO:0000313" key="7">
    <source>
        <dbReference type="Proteomes" id="UP000609172"/>
    </source>
</evidence>
<dbReference type="Gene3D" id="2.60.200.40">
    <property type="match status" value="1"/>
</dbReference>
<keyword evidence="4" id="KW-0067">ATP-binding</keyword>
<dbReference type="PANTHER" id="PTHR12358">
    <property type="entry name" value="SPHINGOSINE KINASE"/>
    <property type="match status" value="1"/>
</dbReference>
<dbReference type="InterPro" id="IPR016064">
    <property type="entry name" value="NAD/diacylglycerol_kinase_sf"/>
</dbReference>
<dbReference type="SMART" id="SM00046">
    <property type="entry name" value="DAGKc"/>
    <property type="match status" value="1"/>
</dbReference>
<dbReference type="InterPro" id="IPR050187">
    <property type="entry name" value="Lipid_Phosphate_FormReg"/>
</dbReference>
<comment type="caution">
    <text evidence="6">The sequence shown here is derived from an EMBL/GenBank/DDBJ whole genome shotgun (WGS) entry which is preliminary data.</text>
</comment>
<dbReference type="InterPro" id="IPR017438">
    <property type="entry name" value="ATP-NAD_kinase_N"/>
</dbReference>
<sequence>MKKNILFVVNPISGDVDKTELIDLVQNYASNWDIGIIVYETTGEDDQKQILTICESVPLNRILVAGGDGTIKMVAEAIEDLSLSLGILPAGSANGLATDLNLPKSIEENLSIAFHNDHMDMDMICINGKRSLHLSDLGLNADLIKNYEANNLRGFWGYAAQAYTTLKESELPFSAKIITEELNFEIEARMIVIANSQKYGTGVTINPLGVMNDGKFELVILKNLDLVVLGKILNGNIPINTEDVVIVSTHKAKIELEKPVSFQIDGEYCGKQTKLDISVLKQHLKVVIP</sequence>
<dbReference type="InterPro" id="IPR001206">
    <property type="entry name" value="Diacylglycerol_kinase_cat_dom"/>
</dbReference>
<evidence type="ECO:0000259" key="5">
    <source>
        <dbReference type="PROSITE" id="PS50146"/>
    </source>
</evidence>
<dbReference type="Pfam" id="PF00781">
    <property type="entry name" value="DAGK_cat"/>
    <property type="match status" value="1"/>
</dbReference>
<dbReference type="PANTHER" id="PTHR12358:SF106">
    <property type="entry name" value="LIPID KINASE YEGS"/>
    <property type="match status" value="1"/>
</dbReference>
<dbReference type="Gene3D" id="3.40.50.10330">
    <property type="entry name" value="Probable inorganic polyphosphate/atp-NAD kinase, domain 1"/>
    <property type="match status" value="1"/>
</dbReference>
<dbReference type="PROSITE" id="PS50146">
    <property type="entry name" value="DAGK"/>
    <property type="match status" value="1"/>
</dbReference>
<dbReference type="InterPro" id="IPR045540">
    <property type="entry name" value="YegS/DAGK_C"/>
</dbReference>
<dbReference type="SUPFAM" id="SSF111331">
    <property type="entry name" value="NAD kinase/diacylglycerol kinase-like"/>
    <property type="match status" value="1"/>
</dbReference>
<accession>A0A934PLL9</accession>
<dbReference type="GO" id="GO:0005886">
    <property type="term" value="C:plasma membrane"/>
    <property type="evidence" value="ECO:0007669"/>
    <property type="project" value="TreeGrafter"/>
</dbReference>
<dbReference type="GO" id="GO:0005524">
    <property type="term" value="F:ATP binding"/>
    <property type="evidence" value="ECO:0007669"/>
    <property type="project" value="UniProtKB-KW"/>
</dbReference>
<keyword evidence="7" id="KW-1185">Reference proteome</keyword>
<name>A0A934PLL9_9FLAO</name>
<reference evidence="6" key="1">
    <citation type="submission" date="2020-12" db="EMBL/GenBank/DDBJ databases">
        <title>Bacterial novel species Flavobacterium sp. SE-1-e isolated from soil.</title>
        <authorList>
            <person name="Jung H.-Y."/>
        </authorList>
    </citation>
    <scope>NUCLEOTIDE SEQUENCE</scope>
    <source>
        <strain evidence="6">SE-1-e</strain>
    </source>
</reference>
<evidence type="ECO:0000256" key="4">
    <source>
        <dbReference type="ARBA" id="ARBA00022840"/>
    </source>
</evidence>
<evidence type="ECO:0000313" key="6">
    <source>
        <dbReference type="EMBL" id="MBK0370421.1"/>
    </source>
</evidence>
<dbReference type="EMBL" id="JAEHFV010000004">
    <property type="protein sequence ID" value="MBK0370421.1"/>
    <property type="molecule type" value="Genomic_DNA"/>
</dbReference>
<protein>
    <submittedName>
        <fullName evidence="6">Diacylglycerol kinase</fullName>
    </submittedName>
</protein>
<feature type="domain" description="DAGKc" evidence="5">
    <location>
        <begin position="1"/>
        <end position="130"/>
    </location>
</feature>
<keyword evidence="1" id="KW-0808">Transferase</keyword>
<dbReference type="Proteomes" id="UP000609172">
    <property type="component" value="Unassembled WGS sequence"/>
</dbReference>
<keyword evidence="2" id="KW-0547">Nucleotide-binding</keyword>
<evidence type="ECO:0000256" key="2">
    <source>
        <dbReference type="ARBA" id="ARBA00022741"/>
    </source>
</evidence>
<dbReference type="GO" id="GO:0016301">
    <property type="term" value="F:kinase activity"/>
    <property type="evidence" value="ECO:0007669"/>
    <property type="project" value="UniProtKB-KW"/>
</dbReference>
<keyword evidence="3 6" id="KW-0418">Kinase</keyword>